<evidence type="ECO:0000313" key="2">
    <source>
        <dbReference type="Proteomes" id="UP000654075"/>
    </source>
</evidence>
<dbReference type="AlphaFoldDB" id="A0A813DMF0"/>
<dbReference type="EMBL" id="CAJNNV010002231">
    <property type="protein sequence ID" value="CAE8586803.1"/>
    <property type="molecule type" value="Genomic_DNA"/>
</dbReference>
<name>A0A813DMF0_POLGL</name>
<organism evidence="1 2">
    <name type="scientific">Polarella glacialis</name>
    <name type="common">Dinoflagellate</name>
    <dbReference type="NCBI Taxonomy" id="89957"/>
    <lineage>
        <taxon>Eukaryota</taxon>
        <taxon>Sar</taxon>
        <taxon>Alveolata</taxon>
        <taxon>Dinophyceae</taxon>
        <taxon>Suessiales</taxon>
        <taxon>Suessiaceae</taxon>
        <taxon>Polarella</taxon>
    </lineage>
</organism>
<gene>
    <name evidence="1" type="ORF">PGLA1383_LOCUS5649</name>
</gene>
<proteinExistence type="predicted"/>
<reference evidence="1" key="1">
    <citation type="submission" date="2021-02" db="EMBL/GenBank/DDBJ databases">
        <authorList>
            <person name="Dougan E. K."/>
            <person name="Rhodes N."/>
            <person name="Thang M."/>
            <person name="Chan C."/>
        </authorList>
    </citation>
    <scope>NUCLEOTIDE SEQUENCE</scope>
</reference>
<dbReference type="Proteomes" id="UP000654075">
    <property type="component" value="Unassembled WGS sequence"/>
</dbReference>
<keyword evidence="2" id="KW-1185">Reference proteome</keyword>
<evidence type="ECO:0000313" key="1">
    <source>
        <dbReference type="EMBL" id="CAE8586803.1"/>
    </source>
</evidence>
<comment type="caution">
    <text evidence="1">The sequence shown here is derived from an EMBL/GenBank/DDBJ whole genome shotgun (WGS) entry which is preliminary data.</text>
</comment>
<accession>A0A813DMF0</accession>
<sequence>MQVTGCNSVGDRARRSPWRHARNPLLSTVLAAVTFSCSWHRLQSAFSATPSALPRVCARTTLARSGMARAAEGDGPAEVTSKSGNSKELAQLFKASPGAVYHWRKFLHQKGLEPSARQDEETVQEFLAMHLAGTLDQIEMASAEVLADFDKVQEEHLAARWLWASVAARSAFGIVDPKKVPALIVQDFLKSYNSGSLEQVELSSDELTAQVNSFLKAGGRRKWRVFANAQFGRNVAPLDPKWWPADLVRRFLETAEVKQTIKVEKNATTKVKQEKSKAETMLGPLINGDPVMLYHWRKFLRQKGLQPSARGDEETMQEFLAMHSAGTLDRIEMASADVLADFDKVQKEHPAARWLWASVAARVAFGIINPKRIPAQIVQDFLESYHSGSLDQVEMSSDELTAQVNSFQKAGGSRKWRVFVNAQFGTNVAPLDPKWWPADVIRRFLAEQSA</sequence>
<protein>
    <submittedName>
        <fullName evidence="1">Uncharacterized protein</fullName>
    </submittedName>
</protein>